<dbReference type="InterPro" id="IPR036397">
    <property type="entry name" value="RNaseH_sf"/>
</dbReference>
<dbReference type="PROSITE" id="PS50994">
    <property type="entry name" value="INTEGRASE"/>
    <property type="match status" value="1"/>
</dbReference>
<dbReference type="InterPro" id="IPR001584">
    <property type="entry name" value="Integrase_cat-core"/>
</dbReference>
<dbReference type="GeneID" id="107006233"/>
<feature type="domain" description="Integrase catalytic" evidence="1">
    <location>
        <begin position="34"/>
        <end position="198"/>
    </location>
</feature>
<accession>A0ABM1FQR0</accession>
<dbReference type="RefSeq" id="XP_015060327.1">
    <property type="nucleotide sequence ID" value="XM_015204841.1"/>
</dbReference>
<dbReference type="PANTHER" id="PTHR37984">
    <property type="entry name" value="PROTEIN CBG26694"/>
    <property type="match status" value="1"/>
</dbReference>
<dbReference type="PANTHER" id="PTHR37984:SF5">
    <property type="entry name" value="PROTEIN NYNRIN-LIKE"/>
    <property type="match status" value="1"/>
</dbReference>
<evidence type="ECO:0000313" key="2">
    <source>
        <dbReference type="Proteomes" id="UP000694930"/>
    </source>
</evidence>
<evidence type="ECO:0000313" key="3">
    <source>
        <dbReference type="RefSeq" id="XP_015060327.1"/>
    </source>
</evidence>
<dbReference type="InterPro" id="IPR012337">
    <property type="entry name" value="RNaseH-like_sf"/>
</dbReference>
<organism evidence="2 3">
    <name type="scientific">Solanum pennellii</name>
    <name type="common">Tomato</name>
    <name type="synonym">Lycopersicon pennellii</name>
    <dbReference type="NCBI Taxonomy" id="28526"/>
    <lineage>
        <taxon>Eukaryota</taxon>
        <taxon>Viridiplantae</taxon>
        <taxon>Streptophyta</taxon>
        <taxon>Embryophyta</taxon>
        <taxon>Tracheophyta</taxon>
        <taxon>Spermatophyta</taxon>
        <taxon>Magnoliopsida</taxon>
        <taxon>eudicotyledons</taxon>
        <taxon>Gunneridae</taxon>
        <taxon>Pentapetalae</taxon>
        <taxon>asterids</taxon>
        <taxon>lamiids</taxon>
        <taxon>Solanales</taxon>
        <taxon>Solanaceae</taxon>
        <taxon>Solanoideae</taxon>
        <taxon>Solaneae</taxon>
        <taxon>Solanum</taxon>
        <taxon>Solanum subgen. Lycopersicon</taxon>
    </lineage>
</organism>
<protein>
    <submittedName>
        <fullName evidence="3">Uncharacterized protein LOC107006233</fullName>
    </submittedName>
</protein>
<reference evidence="2" key="1">
    <citation type="journal article" date="2014" name="Nat. Genet.">
        <title>The genome of the stress-tolerant wild tomato species Solanum pennellii.</title>
        <authorList>
            <person name="Bolger A."/>
            <person name="Scossa F."/>
            <person name="Bolger M.E."/>
            <person name="Lanz C."/>
            <person name="Maumus F."/>
            <person name="Tohge T."/>
            <person name="Quesneville H."/>
            <person name="Alseekh S."/>
            <person name="Sorensen I."/>
            <person name="Lichtenstein G."/>
            <person name="Fich E.A."/>
            <person name="Conte M."/>
            <person name="Keller H."/>
            <person name="Schneeberger K."/>
            <person name="Schwacke R."/>
            <person name="Ofner I."/>
            <person name="Vrebalov J."/>
            <person name="Xu Y."/>
            <person name="Osorio S."/>
            <person name="Aflitos S.A."/>
            <person name="Schijlen E."/>
            <person name="Jimenez-Gomez J.M."/>
            <person name="Ryngajllo M."/>
            <person name="Kimura S."/>
            <person name="Kumar R."/>
            <person name="Koenig D."/>
            <person name="Headland L.R."/>
            <person name="Maloof J.N."/>
            <person name="Sinha N."/>
            <person name="van Ham R.C."/>
            <person name="Lankhorst R.K."/>
            <person name="Mao L."/>
            <person name="Vogel A."/>
            <person name="Arsova B."/>
            <person name="Panstruga R."/>
            <person name="Fei Z."/>
            <person name="Rose J.K."/>
            <person name="Zamir D."/>
            <person name="Carrari F."/>
            <person name="Giovannoni J.J."/>
            <person name="Weigel D."/>
            <person name="Usadel B."/>
            <person name="Fernie A.R."/>
        </authorList>
    </citation>
    <scope>NUCLEOTIDE SEQUENCE [LARGE SCALE GENOMIC DNA]</scope>
    <source>
        <strain evidence="2">cv. LA0716</strain>
    </source>
</reference>
<sequence length="214" mass="24556">MGYNLATLVKDCLDYAQRCDACQFHVNFIHQVPHVLDPTIVSWSFDTWRLDIVGALPKSFGGHLYILAATVYFSKWPEAIALKEVKKESVANFILANHLSLWNPFYIITDNGKPFDNKLMNKICDLFGSKQRKSSIYHAAANGLAEAFNKTLCNLLKKLVSKSKRDWHEKMEEDLWEYRTIYRTPTQATPYSLAFGVEVVLPLERQIPSLKLDI</sequence>
<reference evidence="3" key="2">
    <citation type="submission" date="2025-08" db="UniProtKB">
        <authorList>
            <consortium name="RefSeq"/>
        </authorList>
    </citation>
    <scope>IDENTIFICATION</scope>
</reference>
<dbReference type="InterPro" id="IPR050951">
    <property type="entry name" value="Retrovirus_Pol_polyprotein"/>
</dbReference>
<evidence type="ECO:0000259" key="1">
    <source>
        <dbReference type="PROSITE" id="PS50994"/>
    </source>
</evidence>
<dbReference type="Proteomes" id="UP000694930">
    <property type="component" value="Chromosome 12"/>
</dbReference>
<gene>
    <name evidence="3" type="primary">LOC107006233</name>
</gene>
<keyword evidence="2" id="KW-1185">Reference proteome</keyword>
<dbReference type="SUPFAM" id="SSF53098">
    <property type="entry name" value="Ribonuclease H-like"/>
    <property type="match status" value="1"/>
</dbReference>
<proteinExistence type="predicted"/>
<dbReference type="Gene3D" id="3.30.420.10">
    <property type="entry name" value="Ribonuclease H-like superfamily/Ribonuclease H"/>
    <property type="match status" value="1"/>
</dbReference>
<name>A0ABM1FQR0_SOLPN</name>